<evidence type="ECO:0000313" key="9">
    <source>
        <dbReference type="Proteomes" id="UP000228934"/>
    </source>
</evidence>
<evidence type="ECO:0000313" key="8">
    <source>
        <dbReference type="EMBL" id="PIO36703.1"/>
    </source>
</evidence>
<feature type="domain" description="VWFC" evidence="6">
    <location>
        <begin position="179"/>
        <end position="237"/>
    </location>
</feature>
<dbReference type="EMBL" id="KV925412">
    <property type="protein sequence ID" value="PIO36703.1"/>
    <property type="molecule type" value="Genomic_DNA"/>
</dbReference>
<reference evidence="9" key="1">
    <citation type="journal article" date="2017" name="Nat. Commun.">
        <title>The North American bullfrog draft genome provides insight into hormonal regulation of long noncoding RNA.</title>
        <authorList>
            <person name="Hammond S.A."/>
            <person name="Warren R.L."/>
            <person name="Vandervalk B.P."/>
            <person name="Kucuk E."/>
            <person name="Khan H."/>
            <person name="Gibb E.A."/>
            <person name="Pandoh P."/>
            <person name="Kirk H."/>
            <person name="Zhao Y."/>
            <person name="Jones M."/>
            <person name="Mungall A.J."/>
            <person name="Coope R."/>
            <person name="Pleasance S."/>
            <person name="Moore R.A."/>
            <person name="Holt R.A."/>
            <person name="Round J.M."/>
            <person name="Ohora S."/>
            <person name="Walle B.V."/>
            <person name="Veldhoen N."/>
            <person name="Helbing C.C."/>
            <person name="Birol I."/>
        </authorList>
    </citation>
    <scope>NUCLEOTIDE SEQUENCE [LARGE SCALE GENOMIC DNA]</scope>
</reference>
<evidence type="ECO:0000256" key="5">
    <source>
        <dbReference type="ARBA" id="ARBA00023157"/>
    </source>
</evidence>
<dbReference type="PROSITE" id="PS50184">
    <property type="entry name" value="VWFC_2"/>
    <property type="match status" value="4"/>
</dbReference>
<dbReference type="SMART" id="SM00216">
    <property type="entry name" value="VWD"/>
    <property type="match status" value="1"/>
</dbReference>
<dbReference type="Proteomes" id="UP000228934">
    <property type="component" value="Unassembled WGS sequence"/>
</dbReference>
<dbReference type="Gene3D" id="2.10.25.10">
    <property type="entry name" value="Laminin"/>
    <property type="match status" value="1"/>
</dbReference>
<proteinExistence type="predicted"/>
<dbReference type="Pfam" id="PF01826">
    <property type="entry name" value="TIL"/>
    <property type="match status" value="1"/>
</dbReference>
<dbReference type="InterPro" id="IPR001007">
    <property type="entry name" value="VWF_dom"/>
</dbReference>
<sequence length="778" mass="86033">MQRGTSDRWAHGPGKVIVFLFLGCHFQGRNYLDGEAFTSPQSECEQCRCKRGHVTCVPRACENVNCPHPGEDPCMCPVCDGCNYNGQDCLNGESFPDPEDDCSRCTCRNGEVTCVSLPCPAISCLHPVTPPGECCPRCTGICKHNGRTYQNGDSFQLPGDACTQCSCRLMLHHFYICFTGCIYNGREYKDHSNWISSVDRCMACMCVDSVTTCSKLQCITSCSSHITLPGECCPLCADCVVNKKVYVPGDSFHPSDDPCEICTCERLPDGRQYRRCSRKQCPSLVDCPKSQILPLAFGQCCASCAQALSNCTDLLVGSEIQAINDPCYTCQCKDLTWVCEHRPCPVLSCPRSEQITPPGSCCPVCTECLVELEGRRVSDGETWADRQNPCITCTCTDETPALIPGMCCPHCIPRPATCIAFGDPHYRTFDGKMYHFQGSCTYVFSEDCEGGDFSIHVTNDDRGQRGVSWTKEVTVLIGDAVVQLLQDWVVVVDYQTVELPYLKEPYIYIERKTNTILLNSNIGVKVQWNGRSHLEVSVPGTYRDHLCGLCGNFNNYPQDDFRDRRGQILLSEAAFGNSWKSYCYDDLHSCMLNYISAQFYDLNVFTQVQSSNDSSSGCWDGQDVDPCKQAGYRARKEANGRCKLLKSSVFEPCHRVVPPEMFFASCVYDLCACGAGDECLCDALEAYASECREAGVVLQWRSPALCAVGCPHDRGYVFDECGPPCPKTCFNKDVPLGVLESHCFKPCVPGCQCPAGLVEHESHCIPPESCPKIIHGNL</sequence>
<dbReference type="InterPro" id="IPR001846">
    <property type="entry name" value="VWF_type-D"/>
</dbReference>
<dbReference type="Pfam" id="PF00093">
    <property type="entry name" value="VWC"/>
    <property type="match status" value="3"/>
</dbReference>
<dbReference type="GO" id="GO:0005576">
    <property type="term" value="C:extracellular region"/>
    <property type="evidence" value="ECO:0007669"/>
    <property type="project" value="UniProtKB-SubCell"/>
</dbReference>
<feature type="domain" description="VWFC" evidence="6">
    <location>
        <begin position="325"/>
        <end position="366"/>
    </location>
</feature>
<evidence type="ECO:0000259" key="6">
    <source>
        <dbReference type="PROSITE" id="PS50184"/>
    </source>
</evidence>
<dbReference type="PANTHER" id="PTHR46698:SF2">
    <property type="entry name" value="KIELIN_CHORDIN-LIKE PROTEIN"/>
    <property type="match status" value="1"/>
</dbReference>
<feature type="domain" description="VWFD" evidence="7">
    <location>
        <begin position="416"/>
        <end position="591"/>
    </location>
</feature>
<name>A0A2G9SB51_AQUCT</name>
<keyword evidence="4" id="KW-0677">Repeat</keyword>
<accession>A0A2G9SB51</accession>
<dbReference type="SUPFAM" id="SSF57567">
    <property type="entry name" value="Serine protease inhibitors"/>
    <property type="match status" value="1"/>
</dbReference>
<dbReference type="Gene3D" id="6.20.200.20">
    <property type="match status" value="3"/>
</dbReference>
<dbReference type="InterPro" id="IPR036084">
    <property type="entry name" value="Ser_inhib-like_sf"/>
</dbReference>
<dbReference type="PROSITE" id="PS01208">
    <property type="entry name" value="VWFC_1"/>
    <property type="match status" value="3"/>
</dbReference>
<dbReference type="GO" id="GO:0030513">
    <property type="term" value="P:positive regulation of BMP signaling pathway"/>
    <property type="evidence" value="ECO:0007669"/>
    <property type="project" value="TreeGrafter"/>
</dbReference>
<dbReference type="SMART" id="SM00214">
    <property type="entry name" value="VWC"/>
    <property type="match status" value="6"/>
</dbReference>
<dbReference type="PROSITE" id="PS51233">
    <property type="entry name" value="VWFD"/>
    <property type="match status" value="1"/>
</dbReference>
<dbReference type="Gene3D" id="2.10.70.10">
    <property type="entry name" value="Complement Module, domain 1"/>
    <property type="match status" value="3"/>
</dbReference>
<dbReference type="PANTHER" id="PTHR46698">
    <property type="entry name" value="CROSSVEINLESS 2"/>
    <property type="match status" value="1"/>
</dbReference>
<keyword evidence="3" id="KW-0732">Signal</keyword>
<comment type="subcellular location">
    <subcellularLocation>
        <location evidence="1">Secreted</location>
    </subcellularLocation>
</comment>
<dbReference type="CDD" id="cd19941">
    <property type="entry name" value="TIL"/>
    <property type="match status" value="1"/>
</dbReference>
<dbReference type="InterPro" id="IPR052424">
    <property type="entry name" value="Kielin_Chordin-BMP_Reg"/>
</dbReference>
<dbReference type="Pfam" id="PF00094">
    <property type="entry name" value="VWD"/>
    <property type="match status" value="1"/>
</dbReference>
<feature type="domain" description="VWFC" evidence="6">
    <location>
        <begin position="237"/>
        <end position="305"/>
    </location>
</feature>
<evidence type="ECO:0000259" key="7">
    <source>
        <dbReference type="PROSITE" id="PS51233"/>
    </source>
</evidence>
<gene>
    <name evidence="8" type="ORF">AB205_0162140</name>
</gene>
<dbReference type="OrthoDB" id="6132182at2759"/>
<dbReference type="Pfam" id="PF23334">
    <property type="entry name" value="VWC2L_2nd"/>
    <property type="match status" value="1"/>
</dbReference>
<dbReference type="InterPro" id="IPR002919">
    <property type="entry name" value="TIL_dom"/>
</dbReference>
<feature type="domain" description="VWFC" evidence="6">
    <location>
        <begin position="80"/>
        <end position="139"/>
    </location>
</feature>
<keyword evidence="9" id="KW-1185">Reference proteome</keyword>
<dbReference type="InterPro" id="IPR014853">
    <property type="entry name" value="VWF/SSPO/ZAN-like_Cys-rich_dom"/>
</dbReference>
<dbReference type="SMART" id="SM00832">
    <property type="entry name" value="C8"/>
    <property type="match status" value="1"/>
</dbReference>
<evidence type="ECO:0008006" key="10">
    <source>
        <dbReference type="Google" id="ProtNLM"/>
    </source>
</evidence>
<evidence type="ECO:0000256" key="2">
    <source>
        <dbReference type="ARBA" id="ARBA00022525"/>
    </source>
</evidence>
<dbReference type="Pfam" id="PF08742">
    <property type="entry name" value="C8"/>
    <property type="match status" value="1"/>
</dbReference>
<evidence type="ECO:0000256" key="3">
    <source>
        <dbReference type="ARBA" id="ARBA00022729"/>
    </source>
</evidence>
<keyword evidence="2" id="KW-0964">Secreted</keyword>
<keyword evidence="5" id="KW-1015">Disulfide bond</keyword>
<evidence type="ECO:0000256" key="1">
    <source>
        <dbReference type="ARBA" id="ARBA00004613"/>
    </source>
</evidence>
<evidence type="ECO:0000256" key="4">
    <source>
        <dbReference type="ARBA" id="ARBA00022737"/>
    </source>
</evidence>
<dbReference type="AlphaFoldDB" id="A0A2G9SB51"/>
<protein>
    <recommendedName>
        <fullName evidence="10">Kielin/chordin-like protein</fullName>
    </recommendedName>
</protein>
<dbReference type="SUPFAM" id="SSF57603">
    <property type="entry name" value="FnI-like domain"/>
    <property type="match status" value="5"/>
</dbReference>
<organism evidence="8 9">
    <name type="scientific">Aquarana catesbeiana</name>
    <name type="common">American bullfrog</name>
    <name type="synonym">Rana catesbeiana</name>
    <dbReference type="NCBI Taxonomy" id="8400"/>
    <lineage>
        <taxon>Eukaryota</taxon>
        <taxon>Metazoa</taxon>
        <taxon>Chordata</taxon>
        <taxon>Craniata</taxon>
        <taxon>Vertebrata</taxon>
        <taxon>Euteleostomi</taxon>
        <taxon>Amphibia</taxon>
        <taxon>Batrachia</taxon>
        <taxon>Anura</taxon>
        <taxon>Neobatrachia</taxon>
        <taxon>Ranoidea</taxon>
        <taxon>Ranidae</taxon>
        <taxon>Aquarana</taxon>
    </lineage>
</organism>